<protein>
    <recommendedName>
        <fullName evidence="2">Cyclin-like domain-containing protein</fullName>
    </recommendedName>
</protein>
<dbReference type="Proteomes" id="UP000050795">
    <property type="component" value="Unassembled WGS sequence"/>
</dbReference>
<dbReference type="Gene3D" id="1.10.472.10">
    <property type="entry name" value="Cyclin-like"/>
    <property type="match status" value="1"/>
</dbReference>
<dbReference type="PANTHER" id="PTHR14248">
    <property type="entry name" value="CYCLIN Y, ISOFORM A"/>
    <property type="match status" value="1"/>
</dbReference>
<dbReference type="AlphaFoldDB" id="A0AA85JWP4"/>
<keyword evidence="1" id="KW-0195">Cyclin</keyword>
<evidence type="ECO:0000313" key="3">
    <source>
        <dbReference type="Proteomes" id="UP000050795"/>
    </source>
</evidence>
<evidence type="ECO:0000256" key="1">
    <source>
        <dbReference type="RuleBase" id="RU000383"/>
    </source>
</evidence>
<keyword evidence="3" id="KW-1185">Reference proteome</keyword>
<comment type="similarity">
    <text evidence="1">Belongs to the cyclin family.</text>
</comment>
<dbReference type="Pfam" id="PF00134">
    <property type="entry name" value="Cyclin_N"/>
    <property type="match status" value="1"/>
</dbReference>
<dbReference type="WBParaSite" id="TREG1_47000.2">
    <property type="protein sequence ID" value="TREG1_47000.2"/>
    <property type="gene ID" value="TREG1_47000"/>
</dbReference>
<dbReference type="SUPFAM" id="SSF47954">
    <property type="entry name" value="Cyclin-like"/>
    <property type="match status" value="1"/>
</dbReference>
<feature type="domain" description="Cyclin-like" evidence="2">
    <location>
        <begin position="263"/>
        <end position="348"/>
    </location>
</feature>
<organism evidence="3 4">
    <name type="scientific">Trichobilharzia regenti</name>
    <name type="common">Nasal bird schistosome</name>
    <dbReference type="NCBI Taxonomy" id="157069"/>
    <lineage>
        <taxon>Eukaryota</taxon>
        <taxon>Metazoa</taxon>
        <taxon>Spiralia</taxon>
        <taxon>Lophotrochozoa</taxon>
        <taxon>Platyhelminthes</taxon>
        <taxon>Trematoda</taxon>
        <taxon>Digenea</taxon>
        <taxon>Strigeidida</taxon>
        <taxon>Schistosomatoidea</taxon>
        <taxon>Schistosomatidae</taxon>
        <taxon>Trichobilharzia</taxon>
    </lineage>
</organism>
<reference evidence="4" key="2">
    <citation type="submission" date="2023-11" db="UniProtKB">
        <authorList>
            <consortium name="WormBaseParasite"/>
        </authorList>
    </citation>
    <scope>IDENTIFICATION</scope>
</reference>
<evidence type="ECO:0000313" key="4">
    <source>
        <dbReference type="WBParaSite" id="TREG1_47000.2"/>
    </source>
</evidence>
<dbReference type="SMART" id="SM00385">
    <property type="entry name" value="CYCLIN"/>
    <property type="match status" value="1"/>
</dbReference>
<name>A0AA85JWP4_TRIRE</name>
<dbReference type="InterPro" id="IPR006671">
    <property type="entry name" value="Cyclin_N"/>
</dbReference>
<accession>A0AA85JWP4</accession>
<proteinExistence type="inferred from homology"/>
<dbReference type="InterPro" id="IPR013763">
    <property type="entry name" value="Cyclin-like_dom"/>
</dbReference>
<evidence type="ECO:0000259" key="2">
    <source>
        <dbReference type="SMART" id="SM00385"/>
    </source>
</evidence>
<sequence length="637" mass="72087">MVIGIWSLIRTGALRYEYGSALLFMGHRLTCCRQTWVELYDGGLEDWKNSPPSGHCGYQNNGADFSEEDSGLNIKSRVTLASYTPTNLLNEPVVTHSTTQHISEREPEDIEFDPSLNASQHTLFFSGVTPKSQDFSRRLTTKAAMKISENCGTKRWSSCSTVFVGDGCLARPDVNDMLWSASVAIRLLMSSDLNRYFSKQLHKGDASHTAEHLCSEYFQDMYEDVYKTFDERIYPVEHSVCDENSKTSATGDREYPDARTIQQFLRGLFSTAILGPECAIVALIFLERLIVGAEVAMISWTWRRQLLACVLLASKVLDDQAVWNIDYCQILRDIHVEDLNALERHTLRLLQFNINVPFGVYARYYFDLLTVGETAGVANQIIRRKRLTPERARNFRILPINPEISALDKTVYDKGFLFDLPSSVKLEALNNEITNRKNSIVTKSTITKGNKGNTQKQFNKTPFVIRNQSTTNCNQYIENCDLISIHKSLPADVTNYQSSNDFNSMNDSLGPIQLDDETEFVNSTFPPFFNVNNLTSQSKQIKLKCADRIQKNSYQSHRQFPMNCQKMSVHYRKYQSNSLGEPSDRPNCSQDCNAPCPSLSSTGRVDNVNDSRTGTEFIRSLMGGDAAYSLLRDSGLY</sequence>
<dbReference type="CDD" id="cd20540">
    <property type="entry name" value="CYCLIN_CCNY_like"/>
    <property type="match status" value="1"/>
</dbReference>
<dbReference type="InterPro" id="IPR036915">
    <property type="entry name" value="Cyclin-like_sf"/>
</dbReference>
<reference evidence="3" key="1">
    <citation type="submission" date="2022-06" db="EMBL/GenBank/DDBJ databases">
        <authorList>
            <person name="Berger JAMES D."/>
            <person name="Berger JAMES D."/>
        </authorList>
    </citation>
    <scope>NUCLEOTIDE SEQUENCE [LARGE SCALE GENOMIC DNA]</scope>
</reference>